<organism evidence="2 3">
    <name type="scientific">Flavivirga aquatica</name>
    <dbReference type="NCBI Taxonomy" id="1849968"/>
    <lineage>
        <taxon>Bacteria</taxon>
        <taxon>Pseudomonadati</taxon>
        <taxon>Bacteroidota</taxon>
        <taxon>Flavobacteriia</taxon>
        <taxon>Flavobacteriales</taxon>
        <taxon>Flavobacteriaceae</taxon>
        <taxon>Flavivirga</taxon>
    </lineage>
</organism>
<dbReference type="Gene3D" id="3.40.30.10">
    <property type="entry name" value="Glutaredoxin"/>
    <property type="match status" value="1"/>
</dbReference>
<proteinExistence type="predicted"/>
<evidence type="ECO:0000259" key="1">
    <source>
        <dbReference type="Pfam" id="PF00462"/>
    </source>
</evidence>
<protein>
    <submittedName>
        <fullName evidence="2">NrdH-redoxin</fullName>
    </submittedName>
</protein>
<name>A0A1E5T8V1_9FLAO</name>
<dbReference type="STRING" id="1849968.A8C32_15085"/>
<dbReference type="Pfam" id="PF00462">
    <property type="entry name" value="Glutaredoxin"/>
    <property type="match status" value="1"/>
</dbReference>
<sequence>MKPKVNIKLYGAERCHKTQYYKTFLETRDLDYVFLDVEVNDDYAEKLRQLYDNGKLNFPTITIGGKRLRNPSDKDLGKWLSKLTTS</sequence>
<dbReference type="InterPro" id="IPR036249">
    <property type="entry name" value="Thioredoxin-like_sf"/>
</dbReference>
<keyword evidence="3" id="KW-1185">Reference proteome</keyword>
<dbReference type="InterPro" id="IPR002109">
    <property type="entry name" value="Glutaredoxin"/>
</dbReference>
<reference evidence="2 3" key="1">
    <citation type="submission" date="2016-05" db="EMBL/GenBank/DDBJ databases">
        <title>Draft Genome Sequence of Algibacter sp. Strain SK-16 Isolated from the Surface Water of Aburatsubo Inlet.</title>
        <authorList>
            <person name="Wong S.-K."/>
            <person name="Yoshizawa S."/>
            <person name="Nakajima Y."/>
            <person name="Ogura Y."/>
            <person name="Tetsuya H."/>
            <person name="Hamasaki K."/>
        </authorList>
    </citation>
    <scope>NUCLEOTIDE SEQUENCE [LARGE SCALE GENOMIC DNA]</scope>
    <source>
        <strain evidence="2 3">SK-16</strain>
    </source>
</reference>
<dbReference type="SUPFAM" id="SSF52833">
    <property type="entry name" value="Thioredoxin-like"/>
    <property type="match status" value="1"/>
</dbReference>
<feature type="domain" description="Glutaredoxin" evidence="1">
    <location>
        <begin position="7"/>
        <end position="66"/>
    </location>
</feature>
<dbReference type="OrthoDB" id="1447588at2"/>
<evidence type="ECO:0000313" key="2">
    <source>
        <dbReference type="EMBL" id="OEK07809.1"/>
    </source>
</evidence>
<dbReference type="Proteomes" id="UP000095713">
    <property type="component" value="Unassembled WGS sequence"/>
</dbReference>
<dbReference type="RefSeq" id="WP_069830267.1">
    <property type="nucleotide sequence ID" value="NZ_MDJD01000043.1"/>
</dbReference>
<dbReference type="AlphaFoldDB" id="A0A1E5T8V1"/>
<dbReference type="EMBL" id="MDJD01000043">
    <property type="protein sequence ID" value="OEK07809.1"/>
    <property type="molecule type" value="Genomic_DNA"/>
</dbReference>
<accession>A0A1E5T8V1</accession>
<gene>
    <name evidence="2" type="ORF">A8C32_15085</name>
</gene>
<evidence type="ECO:0000313" key="3">
    <source>
        <dbReference type="Proteomes" id="UP000095713"/>
    </source>
</evidence>
<comment type="caution">
    <text evidence="2">The sequence shown here is derived from an EMBL/GenBank/DDBJ whole genome shotgun (WGS) entry which is preliminary data.</text>
</comment>